<reference evidence="1" key="1">
    <citation type="submission" date="2018-05" db="EMBL/GenBank/DDBJ databases">
        <authorList>
            <person name="Lanie J.A."/>
            <person name="Ng W.-L."/>
            <person name="Kazmierczak K.M."/>
            <person name="Andrzejewski T.M."/>
            <person name="Davidsen T.M."/>
            <person name="Wayne K.J."/>
            <person name="Tettelin H."/>
            <person name="Glass J.I."/>
            <person name="Rusch D."/>
            <person name="Podicherti R."/>
            <person name="Tsui H.-C.T."/>
            <person name="Winkler M.E."/>
        </authorList>
    </citation>
    <scope>NUCLEOTIDE SEQUENCE</scope>
</reference>
<dbReference type="AlphaFoldDB" id="A0A382XXI2"/>
<protein>
    <submittedName>
        <fullName evidence="1">Uncharacterized protein</fullName>
    </submittedName>
</protein>
<evidence type="ECO:0000313" key="1">
    <source>
        <dbReference type="EMBL" id="SVD75191.1"/>
    </source>
</evidence>
<organism evidence="1">
    <name type="scientific">marine metagenome</name>
    <dbReference type="NCBI Taxonomy" id="408172"/>
    <lineage>
        <taxon>unclassified sequences</taxon>
        <taxon>metagenomes</taxon>
        <taxon>ecological metagenomes</taxon>
    </lineage>
</organism>
<accession>A0A382XXI2</accession>
<name>A0A382XXI2_9ZZZZ</name>
<dbReference type="EMBL" id="UINC01170913">
    <property type="protein sequence ID" value="SVD75191.1"/>
    <property type="molecule type" value="Genomic_DNA"/>
</dbReference>
<gene>
    <name evidence="1" type="ORF">METZ01_LOCUS428045</name>
</gene>
<sequence length="106" mass="12313">MKWMRTKGHIAEAVTHFNHAIEDLEIGRSVVEVSRCLFDAMNKIQTEWVISENDSEMGEIKAFKSMILKGLDTEDHINFLQSAEIRNFVFFEPQIRMEHKAVTKMG</sequence>
<proteinExistence type="predicted"/>